<dbReference type="PANTHER" id="PTHR19136:SF81">
    <property type="entry name" value="MOLYBDENUM COFACTOR GUANYLYLTRANSFERASE"/>
    <property type="match status" value="1"/>
</dbReference>
<reference evidence="4 5" key="1">
    <citation type="submission" date="2023-07" db="EMBL/GenBank/DDBJ databases">
        <title>Sequencing the genomes of 1000 actinobacteria strains.</title>
        <authorList>
            <person name="Klenk H.-P."/>
        </authorList>
    </citation>
    <scope>NUCLEOTIDE SEQUENCE [LARGE SCALE GENOMIC DNA]</scope>
    <source>
        <strain evidence="4 5">DSM 45805</strain>
    </source>
</reference>
<evidence type="ECO:0000259" key="3">
    <source>
        <dbReference type="Pfam" id="PF12804"/>
    </source>
</evidence>
<keyword evidence="5" id="KW-1185">Reference proteome</keyword>
<evidence type="ECO:0000313" key="5">
    <source>
        <dbReference type="Proteomes" id="UP001229651"/>
    </source>
</evidence>
<sequence>MSELAAVVLAGGSARRLSGVDKPMLDVGGMPLLHRVLAAVAGAAPVVVVGPERDGIAGVVWAREDPPGGGPVAALAAGLRHVHTPLVAVLAGDLAGLAPSTVERLRAATSGADGADGAVLVDEDGRRQWLIGVWRTASLRRALPADPHGAALRRVLGHLVVAGLPAAPGECADVDTPEDLHRLAGPRDGAVVTPHDPDRRGWSSQPSHR</sequence>
<proteinExistence type="predicted"/>
<organism evidence="4 5">
    <name type="scientific">Amycolatopsis thermophila</name>
    <dbReference type="NCBI Taxonomy" id="206084"/>
    <lineage>
        <taxon>Bacteria</taxon>
        <taxon>Bacillati</taxon>
        <taxon>Actinomycetota</taxon>
        <taxon>Actinomycetes</taxon>
        <taxon>Pseudonocardiales</taxon>
        <taxon>Pseudonocardiaceae</taxon>
        <taxon>Amycolatopsis</taxon>
    </lineage>
</organism>
<name>A0ABU0F3S9_9PSEU</name>
<dbReference type="PANTHER" id="PTHR19136">
    <property type="entry name" value="MOLYBDENUM COFACTOR GUANYLYLTRANSFERASE"/>
    <property type="match status" value="1"/>
</dbReference>
<accession>A0ABU0F3S9</accession>
<dbReference type="InterPro" id="IPR025877">
    <property type="entry name" value="MobA-like_NTP_Trfase"/>
</dbReference>
<evidence type="ECO:0000256" key="2">
    <source>
        <dbReference type="SAM" id="MobiDB-lite"/>
    </source>
</evidence>
<dbReference type="Proteomes" id="UP001229651">
    <property type="component" value="Unassembled WGS sequence"/>
</dbReference>
<dbReference type="InterPro" id="IPR029044">
    <property type="entry name" value="Nucleotide-diphossugar_trans"/>
</dbReference>
<evidence type="ECO:0000256" key="1">
    <source>
        <dbReference type="ARBA" id="ARBA00022679"/>
    </source>
</evidence>
<dbReference type="Gene3D" id="3.90.550.10">
    <property type="entry name" value="Spore Coat Polysaccharide Biosynthesis Protein SpsA, Chain A"/>
    <property type="match status" value="1"/>
</dbReference>
<dbReference type="Pfam" id="PF12804">
    <property type="entry name" value="NTP_transf_3"/>
    <property type="match status" value="1"/>
</dbReference>
<keyword evidence="1" id="KW-0808">Transferase</keyword>
<protein>
    <submittedName>
        <fullName evidence="4">Molybdopterin-guanine dinucleotide biosynthesis protein A</fullName>
    </submittedName>
</protein>
<comment type="caution">
    <text evidence="4">The sequence shown here is derived from an EMBL/GenBank/DDBJ whole genome shotgun (WGS) entry which is preliminary data.</text>
</comment>
<gene>
    <name evidence="4" type="ORF">FB470_005810</name>
</gene>
<dbReference type="SUPFAM" id="SSF53448">
    <property type="entry name" value="Nucleotide-diphospho-sugar transferases"/>
    <property type="match status" value="1"/>
</dbReference>
<feature type="domain" description="MobA-like NTP transferase" evidence="3">
    <location>
        <begin position="6"/>
        <end position="158"/>
    </location>
</feature>
<evidence type="ECO:0000313" key="4">
    <source>
        <dbReference type="EMBL" id="MDQ0381816.1"/>
    </source>
</evidence>
<dbReference type="EMBL" id="JAUSUT010000001">
    <property type="protein sequence ID" value="MDQ0381816.1"/>
    <property type="molecule type" value="Genomic_DNA"/>
</dbReference>
<feature type="region of interest" description="Disordered" evidence="2">
    <location>
        <begin position="177"/>
        <end position="209"/>
    </location>
</feature>